<dbReference type="AlphaFoldDB" id="A0A3S2WAU1"/>
<proteinExistence type="predicted"/>
<keyword evidence="1" id="KW-0449">Lipoprotein</keyword>
<dbReference type="EMBL" id="SADE01000001">
    <property type="protein sequence ID" value="RVU38158.1"/>
    <property type="molecule type" value="Genomic_DNA"/>
</dbReference>
<dbReference type="RefSeq" id="WP_127763530.1">
    <property type="nucleotide sequence ID" value="NZ_SADE01000001.1"/>
</dbReference>
<dbReference type="InterPro" id="IPR008309">
    <property type="entry name" value="YdbL"/>
</dbReference>
<dbReference type="Proteomes" id="UP000287447">
    <property type="component" value="Unassembled WGS sequence"/>
</dbReference>
<dbReference type="PROSITE" id="PS51257">
    <property type="entry name" value="PROKAR_LIPOPROTEIN"/>
    <property type="match status" value="1"/>
</dbReference>
<dbReference type="Pfam" id="PF13617">
    <property type="entry name" value="Lipoprotein_19"/>
    <property type="match status" value="1"/>
</dbReference>
<dbReference type="InterPro" id="IPR025985">
    <property type="entry name" value="YnbE"/>
</dbReference>
<accession>A0A3S2WAU1</accession>
<evidence type="ECO:0000313" key="2">
    <source>
        <dbReference type="Proteomes" id="UP000287447"/>
    </source>
</evidence>
<protein>
    <submittedName>
        <fullName evidence="1">YnbE family lipoprotein</fullName>
    </submittedName>
</protein>
<name>A0A3S2WAU1_9PROT</name>
<gene>
    <name evidence="1" type="ORF">EOI86_02320</name>
</gene>
<organism evidence="1 2">
    <name type="scientific">Hwanghaeella grinnelliae</name>
    <dbReference type="NCBI Taxonomy" id="2500179"/>
    <lineage>
        <taxon>Bacteria</taxon>
        <taxon>Pseudomonadati</taxon>
        <taxon>Pseudomonadota</taxon>
        <taxon>Alphaproteobacteria</taxon>
        <taxon>Rhodospirillales</taxon>
        <taxon>Rhodospirillaceae</taxon>
        <taxon>Hwanghaeella</taxon>
    </lineage>
</organism>
<keyword evidence="2" id="KW-1185">Reference proteome</keyword>
<reference evidence="2" key="1">
    <citation type="submission" date="2019-01" db="EMBL/GenBank/DDBJ databases">
        <title>Gri0909 isolated from a small marine red alga.</title>
        <authorList>
            <person name="Kim J."/>
            <person name="Jeong S.E."/>
            <person name="Jeon C.O."/>
        </authorList>
    </citation>
    <scope>NUCLEOTIDE SEQUENCE [LARGE SCALE GENOMIC DNA]</scope>
    <source>
        <strain evidence="2">Gri0909</strain>
    </source>
</reference>
<comment type="caution">
    <text evidence="1">The sequence shown here is derived from an EMBL/GenBank/DDBJ whole genome shotgun (WGS) entry which is preliminary data.</text>
</comment>
<dbReference type="OrthoDB" id="7428332at2"/>
<evidence type="ECO:0000313" key="1">
    <source>
        <dbReference type="EMBL" id="RVU38158.1"/>
    </source>
</evidence>
<sequence>MKRYLYIGFVSTALALGIGGCTPTVKVEAPDKPIHLKVDINITQEVNLKVERDVDGLAAEPAIPLAKRAGWIGERSDGYLALVRPDAPSDIAEIVQQANEDRLLEFNAIASRHNAPLKTVELVAGKKFIDKSLPGEFVQNDDGTWVRKN</sequence>
<dbReference type="Pfam" id="PF07027">
    <property type="entry name" value="DUF1318"/>
    <property type="match status" value="1"/>
</dbReference>